<organism evidence="7 8">
    <name type="scientific">Lysobacter capsici AZ78</name>
    <dbReference type="NCBI Taxonomy" id="1444315"/>
    <lineage>
        <taxon>Bacteria</taxon>
        <taxon>Pseudomonadati</taxon>
        <taxon>Pseudomonadota</taxon>
        <taxon>Gammaproteobacteria</taxon>
        <taxon>Lysobacterales</taxon>
        <taxon>Lysobacteraceae</taxon>
        <taxon>Lysobacter</taxon>
    </lineage>
</organism>
<comment type="function">
    <text evidence="1">Involved in DNA recombination.</text>
</comment>
<dbReference type="OrthoDB" id="9765111at2"/>
<comment type="similarity">
    <text evidence="2">Belongs to the RmuC family.</text>
</comment>
<dbReference type="RefSeq" id="WP_082723640.1">
    <property type="nucleotide sequence ID" value="NZ_JAJA02000001.1"/>
</dbReference>
<dbReference type="GO" id="GO:0006310">
    <property type="term" value="P:DNA recombination"/>
    <property type="evidence" value="ECO:0007669"/>
    <property type="project" value="UniProtKB-KW"/>
</dbReference>
<evidence type="ECO:0000256" key="4">
    <source>
        <dbReference type="ARBA" id="ARBA00023172"/>
    </source>
</evidence>
<proteinExistence type="inferred from homology"/>
<feature type="coiled-coil region" evidence="5">
    <location>
        <begin position="61"/>
        <end position="176"/>
    </location>
</feature>
<accession>A0A125MN38</accession>
<name>A0A125MN38_9GAMM</name>
<comment type="caution">
    <text evidence="7">The sequence shown here is derived from an EMBL/GenBank/DDBJ whole genome shotgun (WGS) entry which is preliminary data.</text>
</comment>
<reference evidence="7 8" key="1">
    <citation type="journal article" date="2014" name="Genome Announc.">
        <title>Draft Genome Sequence of Lysobacter capsici AZ78, a Bacterium Antagonistic to Plant-Pathogenic Oomycetes.</title>
        <authorList>
            <person name="Puopolo G."/>
            <person name="Sonego P."/>
            <person name="Engelen K."/>
            <person name="Pertot I."/>
        </authorList>
    </citation>
    <scope>NUCLEOTIDE SEQUENCE [LARGE SCALE GENOMIC DNA]</scope>
    <source>
        <strain evidence="7 8">AZ78</strain>
    </source>
</reference>
<evidence type="ECO:0000256" key="5">
    <source>
        <dbReference type="SAM" id="Coils"/>
    </source>
</evidence>
<dbReference type="InterPro" id="IPR003798">
    <property type="entry name" value="DNA_recombination_RmuC"/>
</dbReference>
<dbReference type="EMBL" id="JAJA02000001">
    <property type="protein sequence ID" value="KWS05363.1"/>
    <property type="molecule type" value="Genomic_DNA"/>
</dbReference>
<evidence type="ECO:0000256" key="1">
    <source>
        <dbReference type="ARBA" id="ARBA00003416"/>
    </source>
</evidence>
<evidence type="ECO:0000313" key="7">
    <source>
        <dbReference type="EMBL" id="KWS05363.1"/>
    </source>
</evidence>
<evidence type="ECO:0000256" key="2">
    <source>
        <dbReference type="ARBA" id="ARBA00009840"/>
    </source>
</evidence>
<feature type="region of interest" description="Disordered" evidence="6">
    <location>
        <begin position="493"/>
        <end position="549"/>
    </location>
</feature>
<dbReference type="AlphaFoldDB" id="A0A125MN38"/>
<sequence length="549" mass="61313">MPLTAALLAIVFALLIGAALAWLLARAGAARALEAARGELGAQLNAANTERAQLLERSARIPELQGRLDELEDLRDRLIHDSGQLREAIGRASTELEKEQQALHRLRAQLEDAERLRDAATAELQRRSVELSRMSTQLDAERSQSQEKIAQLKDVRDELTTQFKNLANDILEEKSKRFTEQNRSHLGLLLDPLQQKLAEFQTRVETVYDNETRDRTALGEQVRQLMALNQSLSEDAKNLTTALKGSSKTQGAWGELILERVLESAGLRKGEEYDVQESHGTEDGERRPDVTIHLPEDRHLVIDSKVSLLAYEEYASAEDEEQRGRAIKRHLDSVRAHMRGLSDKRYQELYGLRSLDFVLMFVPIEPAFMLAVTHDRNLFMDGWQRNVLVVSPSTLLFVLRTVAHLWRQEAQNRNAQEIAKRGAQLYDRLCSFVADLEKVGDRIDQAKVSFDSARDKLSRNKGSVIRQAEMLRDMGVKPIRALPAKLVELSADDASTDDGIEPDGPRPIEGAAGLLSAESDSPDNPDDAGERVEAEENGGDGVGEDRGEA</sequence>
<keyword evidence="3 5" id="KW-0175">Coiled coil</keyword>
<dbReference type="PANTHER" id="PTHR30563:SF0">
    <property type="entry name" value="DNA RECOMBINATION PROTEIN RMUC"/>
    <property type="match status" value="1"/>
</dbReference>
<gene>
    <name evidence="7" type="ORF">AZ78_2914</name>
</gene>
<dbReference type="PANTHER" id="PTHR30563">
    <property type="entry name" value="DNA RECOMBINATION PROTEIN RMUC"/>
    <property type="match status" value="1"/>
</dbReference>
<protein>
    <submittedName>
        <fullName evidence="7">DNA recombination protein RmuC</fullName>
    </submittedName>
</protein>
<dbReference type="Proteomes" id="UP000023435">
    <property type="component" value="Unassembled WGS sequence"/>
</dbReference>
<evidence type="ECO:0000256" key="6">
    <source>
        <dbReference type="SAM" id="MobiDB-lite"/>
    </source>
</evidence>
<evidence type="ECO:0000256" key="3">
    <source>
        <dbReference type="ARBA" id="ARBA00023054"/>
    </source>
</evidence>
<evidence type="ECO:0000313" key="8">
    <source>
        <dbReference type="Proteomes" id="UP000023435"/>
    </source>
</evidence>
<dbReference type="Pfam" id="PF02646">
    <property type="entry name" value="RmuC"/>
    <property type="match status" value="1"/>
</dbReference>
<keyword evidence="8" id="KW-1185">Reference proteome</keyword>
<keyword evidence="4" id="KW-0233">DNA recombination</keyword>